<sequence>MDVAKRYFEDHLNRAMSPRTTVVIISVISLTASLADYLTGSDTSTSCCDCRVQERWSLVRDHVCSTRNMLLTIFQAANLVLLLGCVLENASLMQFYIWYTISFVVFGFVVTILDFLIRIKREQLWSFIALVADVAYLFVIFWCLPIIDAYRKTLSGDSNLKRTSADQVI</sequence>
<feature type="transmembrane region" description="Helical" evidence="1">
    <location>
        <begin position="96"/>
        <end position="117"/>
    </location>
</feature>
<name>A0AAV1LJY4_9NEOP</name>
<keyword evidence="3" id="KW-1185">Reference proteome</keyword>
<accession>A0AAV1LJY4</accession>
<evidence type="ECO:0000313" key="3">
    <source>
        <dbReference type="Proteomes" id="UP001314205"/>
    </source>
</evidence>
<proteinExistence type="predicted"/>
<evidence type="ECO:0000313" key="2">
    <source>
        <dbReference type="EMBL" id="CAK1594362.1"/>
    </source>
</evidence>
<feature type="transmembrane region" description="Helical" evidence="1">
    <location>
        <begin position="70"/>
        <end position="90"/>
    </location>
</feature>
<evidence type="ECO:0008006" key="4">
    <source>
        <dbReference type="Google" id="ProtNLM"/>
    </source>
</evidence>
<keyword evidence="1" id="KW-0812">Transmembrane</keyword>
<comment type="caution">
    <text evidence="2">The sequence shown here is derived from an EMBL/GenBank/DDBJ whole genome shotgun (WGS) entry which is preliminary data.</text>
</comment>
<dbReference type="EMBL" id="CAVLGL010000090">
    <property type="protein sequence ID" value="CAK1594362.1"/>
    <property type="molecule type" value="Genomic_DNA"/>
</dbReference>
<feature type="transmembrane region" description="Helical" evidence="1">
    <location>
        <begin position="124"/>
        <end position="147"/>
    </location>
</feature>
<keyword evidence="1" id="KW-1133">Transmembrane helix</keyword>
<evidence type="ECO:0000256" key="1">
    <source>
        <dbReference type="SAM" id="Phobius"/>
    </source>
</evidence>
<gene>
    <name evidence="2" type="ORF">PARMNEM_LOCUS14001</name>
</gene>
<dbReference type="AlphaFoldDB" id="A0AAV1LJY4"/>
<dbReference type="Proteomes" id="UP001314205">
    <property type="component" value="Unassembled WGS sequence"/>
</dbReference>
<organism evidence="2 3">
    <name type="scientific">Parnassius mnemosyne</name>
    <name type="common">clouded apollo</name>
    <dbReference type="NCBI Taxonomy" id="213953"/>
    <lineage>
        <taxon>Eukaryota</taxon>
        <taxon>Metazoa</taxon>
        <taxon>Ecdysozoa</taxon>
        <taxon>Arthropoda</taxon>
        <taxon>Hexapoda</taxon>
        <taxon>Insecta</taxon>
        <taxon>Pterygota</taxon>
        <taxon>Neoptera</taxon>
        <taxon>Endopterygota</taxon>
        <taxon>Lepidoptera</taxon>
        <taxon>Glossata</taxon>
        <taxon>Ditrysia</taxon>
        <taxon>Papilionoidea</taxon>
        <taxon>Papilionidae</taxon>
        <taxon>Parnassiinae</taxon>
        <taxon>Parnassini</taxon>
        <taxon>Parnassius</taxon>
        <taxon>Driopa</taxon>
    </lineage>
</organism>
<keyword evidence="1" id="KW-0472">Membrane</keyword>
<protein>
    <recommendedName>
        <fullName evidence="4">MARVEL domain-containing protein</fullName>
    </recommendedName>
</protein>
<reference evidence="2 3" key="1">
    <citation type="submission" date="2023-11" db="EMBL/GenBank/DDBJ databases">
        <authorList>
            <person name="Hedman E."/>
            <person name="Englund M."/>
            <person name="Stromberg M."/>
            <person name="Nyberg Akerstrom W."/>
            <person name="Nylinder S."/>
            <person name="Jareborg N."/>
            <person name="Kallberg Y."/>
            <person name="Kronander E."/>
        </authorList>
    </citation>
    <scope>NUCLEOTIDE SEQUENCE [LARGE SCALE GENOMIC DNA]</scope>
</reference>